<dbReference type="EMBL" id="JBHFEH010000009">
    <property type="protein sequence ID" value="KAL2055946.1"/>
    <property type="molecule type" value="Genomic_DNA"/>
</dbReference>
<comment type="caution">
    <text evidence="1">The sequence shown here is derived from an EMBL/GenBank/DDBJ whole genome shotgun (WGS) entry which is preliminary data.</text>
</comment>
<protein>
    <submittedName>
        <fullName evidence="1">Uncharacterized protein</fullName>
    </submittedName>
</protein>
<name>A0ABR4BDM2_9LECA</name>
<evidence type="ECO:0000313" key="1">
    <source>
        <dbReference type="EMBL" id="KAL2055946.1"/>
    </source>
</evidence>
<organism evidence="1 2">
    <name type="scientific">Lepraria finkii</name>
    <dbReference type="NCBI Taxonomy" id="1340010"/>
    <lineage>
        <taxon>Eukaryota</taxon>
        <taxon>Fungi</taxon>
        <taxon>Dikarya</taxon>
        <taxon>Ascomycota</taxon>
        <taxon>Pezizomycotina</taxon>
        <taxon>Lecanoromycetes</taxon>
        <taxon>OSLEUM clade</taxon>
        <taxon>Lecanoromycetidae</taxon>
        <taxon>Lecanorales</taxon>
        <taxon>Lecanorineae</taxon>
        <taxon>Stereocaulaceae</taxon>
        <taxon>Lepraria</taxon>
    </lineage>
</organism>
<reference evidence="1 2" key="1">
    <citation type="submission" date="2024-09" db="EMBL/GenBank/DDBJ databases">
        <title>Rethinking Asexuality: The Enigmatic Case of Functional Sexual Genes in Lepraria (Stereocaulaceae).</title>
        <authorList>
            <person name="Doellman M."/>
            <person name="Sun Y."/>
            <person name="Barcenas-Pena A."/>
            <person name="Lumbsch H.T."/>
            <person name="Grewe F."/>
        </authorList>
    </citation>
    <scope>NUCLEOTIDE SEQUENCE [LARGE SCALE GENOMIC DNA]</scope>
    <source>
        <strain evidence="1 2">Grewe 0041</strain>
    </source>
</reference>
<proteinExistence type="predicted"/>
<evidence type="ECO:0000313" key="2">
    <source>
        <dbReference type="Proteomes" id="UP001590951"/>
    </source>
</evidence>
<accession>A0ABR4BDM2</accession>
<gene>
    <name evidence="1" type="ORF">ABVK25_003588</name>
</gene>
<sequence>MGVVSTLTHGSKAPTNQIASWEKSVKDTNAPYYQIMRNPHIDGPEILDRLHDTSVLRKLVLIVNGRNAFSFVRSLMPQFGRGKMTFVFKLHGSCYEPESCIDTRLQRAL</sequence>
<dbReference type="Proteomes" id="UP001590951">
    <property type="component" value="Unassembled WGS sequence"/>
</dbReference>
<keyword evidence="2" id="KW-1185">Reference proteome</keyword>